<keyword evidence="6" id="KW-1185">Reference proteome</keyword>
<dbReference type="GO" id="GO:0004867">
    <property type="term" value="F:serine-type endopeptidase inhibitor activity"/>
    <property type="evidence" value="ECO:0007669"/>
    <property type="project" value="UniProtKB-KW"/>
</dbReference>
<organism evidence="6 7">
    <name type="scientific">Crassostrea virginica</name>
    <name type="common">Eastern oyster</name>
    <dbReference type="NCBI Taxonomy" id="6565"/>
    <lineage>
        <taxon>Eukaryota</taxon>
        <taxon>Metazoa</taxon>
        <taxon>Spiralia</taxon>
        <taxon>Lophotrochozoa</taxon>
        <taxon>Mollusca</taxon>
        <taxon>Bivalvia</taxon>
        <taxon>Autobranchia</taxon>
        <taxon>Pteriomorphia</taxon>
        <taxon>Ostreida</taxon>
        <taxon>Ostreoidea</taxon>
        <taxon>Ostreidae</taxon>
        <taxon>Crassostrea</taxon>
    </lineage>
</organism>
<dbReference type="KEGG" id="cvn:111111765"/>
<dbReference type="PROSITE" id="PS51465">
    <property type="entry name" value="KAZAL_2"/>
    <property type="match status" value="2"/>
</dbReference>
<dbReference type="SMART" id="SM00280">
    <property type="entry name" value="KAZAL"/>
    <property type="match status" value="2"/>
</dbReference>
<feature type="compositionally biased region" description="Low complexity" evidence="4">
    <location>
        <begin position="120"/>
        <end position="144"/>
    </location>
</feature>
<dbReference type="InterPro" id="IPR050653">
    <property type="entry name" value="Prot_Inhib_GrowthFact_Antg"/>
</dbReference>
<dbReference type="PANTHER" id="PTHR10913:SF45">
    <property type="entry name" value="FOLLISTATIN, ISOFORM A-RELATED"/>
    <property type="match status" value="1"/>
</dbReference>
<evidence type="ECO:0000256" key="4">
    <source>
        <dbReference type="SAM" id="MobiDB-lite"/>
    </source>
</evidence>
<feature type="domain" description="Kazal-like" evidence="5">
    <location>
        <begin position="1"/>
        <end position="36"/>
    </location>
</feature>
<evidence type="ECO:0000256" key="1">
    <source>
        <dbReference type="ARBA" id="ARBA00022690"/>
    </source>
</evidence>
<keyword evidence="3" id="KW-1015">Disulfide bond</keyword>
<reference evidence="7" key="1">
    <citation type="submission" date="2025-08" db="UniProtKB">
        <authorList>
            <consortium name="RefSeq"/>
        </authorList>
    </citation>
    <scope>IDENTIFICATION</scope>
    <source>
        <tissue evidence="7">Whole sample</tissue>
    </source>
</reference>
<dbReference type="OrthoDB" id="6125779at2759"/>
<dbReference type="InterPro" id="IPR002350">
    <property type="entry name" value="Kazal_dom"/>
</dbReference>
<dbReference type="Pfam" id="PF07648">
    <property type="entry name" value="Kazal_2"/>
    <property type="match status" value="2"/>
</dbReference>
<gene>
    <name evidence="7" type="primary">LOC111111765</name>
</gene>
<dbReference type="PANTHER" id="PTHR10913">
    <property type="entry name" value="FOLLISTATIN-RELATED"/>
    <property type="match status" value="1"/>
</dbReference>
<dbReference type="Gene3D" id="3.30.60.30">
    <property type="match status" value="2"/>
</dbReference>
<evidence type="ECO:0000313" key="7">
    <source>
        <dbReference type="RefSeq" id="XP_022304608.1"/>
    </source>
</evidence>
<evidence type="ECO:0000256" key="3">
    <source>
        <dbReference type="ARBA" id="ARBA00023157"/>
    </source>
</evidence>
<accession>A0A8B8BMQ3</accession>
<name>A0A8B8BMQ3_CRAVI</name>
<feature type="region of interest" description="Disordered" evidence="4">
    <location>
        <begin position="119"/>
        <end position="153"/>
    </location>
</feature>
<keyword evidence="1" id="KW-0646">Protease inhibitor</keyword>
<dbReference type="CDD" id="cd00104">
    <property type="entry name" value="KAZAL_FS"/>
    <property type="match status" value="2"/>
</dbReference>
<keyword evidence="2" id="KW-0722">Serine protease inhibitor</keyword>
<dbReference type="RefSeq" id="XP_022304608.1">
    <property type="nucleotide sequence ID" value="XM_022448900.1"/>
</dbReference>
<dbReference type="InterPro" id="IPR036058">
    <property type="entry name" value="Kazal_dom_sf"/>
</dbReference>
<evidence type="ECO:0000313" key="6">
    <source>
        <dbReference type="Proteomes" id="UP000694844"/>
    </source>
</evidence>
<sequence>MVCGTDGVTYANHCKFVHAACQFENLHVHNHGACPPNFSTSTTPPGVTMAAGGQSAAGTTLPSSAYIQSMFCRNKDSIGCPAVFSIVCGSNGMDYPNTCELSKAVCDLPNLVEVPCSGLPTTQPPATQAPTTTTTTTTPRPTTTKAGPIPIIG</sequence>
<dbReference type="GO" id="GO:0005576">
    <property type="term" value="C:extracellular region"/>
    <property type="evidence" value="ECO:0007669"/>
    <property type="project" value="TreeGrafter"/>
</dbReference>
<feature type="domain" description="Kazal-like" evidence="5">
    <location>
        <begin position="66"/>
        <end position="118"/>
    </location>
</feature>
<dbReference type="AlphaFoldDB" id="A0A8B8BMQ3"/>
<dbReference type="GeneID" id="111111765"/>
<evidence type="ECO:0000256" key="2">
    <source>
        <dbReference type="ARBA" id="ARBA00022900"/>
    </source>
</evidence>
<evidence type="ECO:0000259" key="5">
    <source>
        <dbReference type="PROSITE" id="PS51465"/>
    </source>
</evidence>
<proteinExistence type="predicted"/>
<dbReference type="SUPFAM" id="SSF100895">
    <property type="entry name" value="Kazal-type serine protease inhibitors"/>
    <property type="match status" value="2"/>
</dbReference>
<dbReference type="Proteomes" id="UP000694844">
    <property type="component" value="Chromosome 9"/>
</dbReference>
<protein>
    <submittedName>
        <fullName evidence="7">Agrin-like</fullName>
    </submittedName>
</protein>